<dbReference type="GO" id="GO:0005524">
    <property type="term" value="F:ATP binding"/>
    <property type="evidence" value="ECO:0007669"/>
    <property type="project" value="UniProtKB-UniRule"/>
</dbReference>
<dbReference type="PANTHER" id="PTHR23135">
    <property type="entry name" value="MUR LIGASE FAMILY MEMBER"/>
    <property type="match status" value="1"/>
</dbReference>
<comment type="subunit">
    <text evidence="4">Homodimer.</text>
</comment>
<dbReference type="Pfam" id="PF08245">
    <property type="entry name" value="Mur_ligase_M"/>
    <property type="match status" value="1"/>
</dbReference>
<dbReference type="SUPFAM" id="SSF53244">
    <property type="entry name" value="MurD-like peptide ligases, peptide-binding domain"/>
    <property type="match status" value="1"/>
</dbReference>
<evidence type="ECO:0000256" key="8">
    <source>
        <dbReference type="ARBA" id="ARBA00022598"/>
    </source>
</evidence>
<sequence>MKIGEIRTMPGPNIYNHKPVLLMKLFLEDLTEKESYEIPGFVDRLLSLLPGVHQHHCAKGRPGGFIERLYGGTYFGHIVEHVALELTELAGVPAFFGKTLYADGPGIYDVIVEFKAEESTKYLLRAAVDLVQALVDGKPFPLEECLQEARNIAAKTELGPSTRAIVDAAERRGIPWIRLNQGSLIQLGYGKNRKLLQATVSDQTRAIAVDIASDKGLTKSILEQAAVPVPKGRIVQTKEEAIQMLQEIGTSIVVKPLNGCQGKGVSLNLTSAAEVSYAFEIAQEYSSEVIVEEFIEGRNYRVLVVNGKVTAASERIPAHVVGDGKRSIIELIEMVNRDPQRGDDHEKPLTRIVVDSILIAYLQKSGRSLSDIPRSGERVFLRESANLSTGGTARDVTHLIHPQIADLCERAARIIGLDICGIDLVLEDIAEPLPTGGGGIIELNAAPGIRMHHYPTEGEPRDVGEAIIEMLYPIGSAARIPIFSITGTNGKTTTTRMIGHLLAGTGQTVGMTTTDGIFISGECIAQGDTTGPLSAKTILSDPLIDIAVLETARGGIIRSGLGYDWCDVAVFTNIQPDHIGQDGIERLEDLVHIKSLVAERVREGGVLVLNADDENLTGLLDNPRIRRVKKKVVYYSLYAGHPLIKRHLSVGGTAVFLKQGWIVEAVGQIERPIVRAADIPVTIGGTADFHTANAMASIAACRGYGLSIERIRSGITGFRSDWHNQGRTNLYQVGNGYVMVDYGHNPDSLAAVCRMIANWNGRKVTGVIGVPGDRDNSVAEQAAKVAARGFHRLIIKEDKDLRGRLPGEIPQILYQAVKQEAADLDCEIVPDECEALARAIERMETDEVVVVFYEKLQPILDLLKKYNAVSVSSPEGIAAQLTLAKL</sequence>
<dbReference type="InterPro" id="IPR044019">
    <property type="entry name" value="Cyanophycin_syn_N"/>
</dbReference>
<dbReference type="EC" id="6.3.2.29" evidence="6"/>
<dbReference type="SUPFAM" id="SSF56059">
    <property type="entry name" value="Glutathione synthetase ATP-binding domain-like"/>
    <property type="match status" value="1"/>
</dbReference>
<dbReference type="InterPro" id="IPR036615">
    <property type="entry name" value="Mur_ligase_C_dom_sf"/>
</dbReference>
<dbReference type="Proteomes" id="UP000593802">
    <property type="component" value="Chromosome"/>
</dbReference>
<dbReference type="InterPro" id="IPR013221">
    <property type="entry name" value="Mur_ligase_cen"/>
</dbReference>
<organism evidence="16 17">
    <name type="scientific">Effusibacillus dendaii</name>
    <dbReference type="NCBI Taxonomy" id="2743772"/>
    <lineage>
        <taxon>Bacteria</taxon>
        <taxon>Bacillati</taxon>
        <taxon>Bacillota</taxon>
        <taxon>Bacilli</taxon>
        <taxon>Bacillales</taxon>
        <taxon>Alicyclobacillaceae</taxon>
        <taxon>Effusibacillus</taxon>
    </lineage>
</organism>
<evidence type="ECO:0000313" key="17">
    <source>
        <dbReference type="Proteomes" id="UP000593802"/>
    </source>
</evidence>
<name>A0A7I8DEN6_9BACL</name>
<comment type="function">
    <text evidence="1">Catalyzes the ATP-dependent polymerization of arginine and aspartate to multi-L-arginyl-poly-L-aspartic acid (cyanophycin; a water-insoluble reserve polymer).</text>
</comment>
<dbReference type="InterPro" id="IPR013651">
    <property type="entry name" value="ATP-grasp_RimK-type"/>
</dbReference>
<evidence type="ECO:0000256" key="6">
    <source>
        <dbReference type="ARBA" id="ARBA00013005"/>
    </source>
</evidence>
<dbReference type="SMART" id="SM01209">
    <property type="entry name" value="GARS_A"/>
    <property type="match status" value="1"/>
</dbReference>
<dbReference type="Gene3D" id="3.90.190.20">
    <property type="entry name" value="Mur ligase, C-terminal domain"/>
    <property type="match status" value="1"/>
</dbReference>
<dbReference type="InterPro" id="IPR004101">
    <property type="entry name" value="Mur_ligase_C"/>
</dbReference>
<evidence type="ECO:0000256" key="4">
    <source>
        <dbReference type="ARBA" id="ARBA00011738"/>
    </source>
</evidence>
<reference evidence="16 17" key="1">
    <citation type="submission" date="2020-08" db="EMBL/GenBank/DDBJ databases">
        <title>Complete Genome Sequence of Effusibacillus dendaii Strain skT53, Isolated from Farmland soil.</title>
        <authorList>
            <person name="Konishi T."/>
            <person name="Kawasaki H."/>
        </authorList>
    </citation>
    <scope>NUCLEOTIDE SEQUENCE [LARGE SCALE GENOMIC DNA]</scope>
    <source>
        <strain evidence="17">skT53</strain>
    </source>
</reference>
<dbReference type="KEGG" id="eff:skT53_24040"/>
<evidence type="ECO:0000256" key="13">
    <source>
        <dbReference type="ARBA" id="ARBA00048425"/>
    </source>
</evidence>
<dbReference type="EC" id="6.3.2.30" evidence="5"/>
<dbReference type="PROSITE" id="PS50975">
    <property type="entry name" value="ATP_GRASP"/>
    <property type="match status" value="1"/>
</dbReference>
<dbReference type="Pfam" id="PF02875">
    <property type="entry name" value="Mur_ligase_C"/>
    <property type="match status" value="1"/>
</dbReference>
<evidence type="ECO:0000256" key="2">
    <source>
        <dbReference type="ARBA" id="ARBA00004752"/>
    </source>
</evidence>
<feature type="domain" description="ATP-grasp" evidence="15">
    <location>
        <begin position="219"/>
        <end position="472"/>
    </location>
</feature>
<dbReference type="GO" id="GO:0071161">
    <property type="term" value="F:cyanophycin synthetase activity (L-arginine-adding)"/>
    <property type="evidence" value="ECO:0007669"/>
    <property type="project" value="UniProtKB-EC"/>
</dbReference>
<dbReference type="Gene3D" id="3.40.1190.10">
    <property type="entry name" value="Mur-like, catalytic domain"/>
    <property type="match status" value="1"/>
</dbReference>
<evidence type="ECO:0000256" key="5">
    <source>
        <dbReference type="ARBA" id="ARBA00012968"/>
    </source>
</evidence>
<comment type="catalytic activity">
    <reaction evidence="13">
        <text>[L-4-(L-arginin-2-N-yl)aspartate](n) + L-aspartate + ATP = [L-4-(L-arginin-2-N-yl)aspartate](n)-L-aspartate + ADP + phosphate + H(+)</text>
        <dbReference type="Rhea" id="RHEA:13277"/>
        <dbReference type="Rhea" id="RHEA-COMP:13728"/>
        <dbReference type="Rhea" id="RHEA-COMP:13733"/>
        <dbReference type="ChEBI" id="CHEBI:15378"/>
        <dbReference type="ChEBI" id="CHEBI:29991"/>
        <dbReference type="ChEBI" id="CHEBI:30616"/>
        <dbReference type="ChEBI" id="CHEBI:43474"/>
        <dbReference type="ChEBI" id="CHEBI:137986"/>
        <dbReference type="ChEBI" id="CHEBI:137990"/>
        <dbReference type="ChEBI" id="CHEBI:456216"/>
        <dbReference type="EC" id="6.3.2.29"/>
    </reaction>
</comment>
<dbReference type="NCBIfam" id="TIGR02068">
    <property type="entry name" value="cya_phycin_syn"/>
    <property type="match status" value="1"/>
</dbReference>
<comment type="pathway">
    <text evidence="2">Cell wall biogenesis; peptidoglycan biosynthesis.</text>
</comment>
<evidence type="ECO:0000256" key="11">
    <source>
        <dbReference type="ARBA" id="ARBA00031353"/>
    </source>
</evidence>
<gene>
    <name evidence="16" type="ORF">skT53_24040</name>
</gene>
<comment type="catalytic activity">
    <reaction evidence="12">
        <text>[L-4-(L-arginin-2-N-yl)aspartate](n)-L-aspartate + L-arginine + ATP = [L-4-(L-arginin-2-N-yl)aspartate](n+1) + ADP + phosphate + H(+)</text>
        <dbReference type="Rhea" id="RHEA:23888"/>
        <dbReference type="Rhea" id="RHEA-COMP:13732"/>
        <dbReference type="Rhea" id="RHEA-COMP:13733"/>
        <dbReference type="ChEBI" id="CHEBI:15378"/>
        <dbReference type="ChEBI" id="CHEBI:30616"/>
        <dbReference type="ChEBI" id="CHEBI:32682"/>
        <dbReference type="ChEBI" id="CHEBI:43474"/>
        <dbReference type="ChEBI" id="CHEBI:137986"/>
        <dbReference type="ChEBI" id="CHEBI:137990"/>
        <dbReference type="ChEBI" id="CHEBI:456216"/>
        <dbReference type="EC" id="6.3.2.30"/>
    </reaction>
</comment>
<keyword evidence="10 14" id="KW-0067">ATP-binding</keyword>
<evidence type="ECO:0000256" key="12">
    <source>
        <dbReference type="ARBA" id="ARBA00048094"/>
    </source>
</evidence>
<comment type="similarity">
    <text evidence="3">In the C-terminal section; belongs to the MurCDEF family.</text>
</comment>
<dbReference type="Pfam" id="PF18921">
    <property type="entry name" value="Cyanophycin_syn"/>
    <property type="match status" value="1"/>
</dbReference>
<protein>
    <recommendedName>
        <fullName evidence="7">Cyanophycin synthetase</fullName>
        <ecNumber evidence="6">6.3.2.29</ecNumber>
        <ecNumber evidence="5">6.3.2.30</ecNumber>
    </recommendedName>
    <alternativeName>
        <fullName evidence="11">Cyanophycin synthase</fullName>
    </alternativeName>
</protein>
<evidence type="ECO:0000256" key="10">
    <source>
        <dbReference type="ARBA" id="ARBA00022840"/>
    </source>
</evidence>
<dbReference type="NCBIfam" id="NF010623">
    <property type="entry name" value="PRK14016.1"/>
    <property type="match status" value="1"/>
</dbReference>
<dbReference type="InterPro" id="IPR018109">
    <property type="entry name" value="Folylpolyglutamate_synth_CS"/>
</dbReference>
<dbReference type="Pfam" id="PF08443">
    <property type="entry name" value="RimK"/>
    <property type="match status" value="1"/>
</dbReference>
<proteinExistence type="inferred from homology"/>
<evidence type="ECO:0000256" key="14">
    <source>
        <dbReference type="PROSITE-ProRule" id="PRU00409"/>
    </source>
</evidence>
<dbReference type="GO" id="GO:0046872">
    <property type="term" value="F:metal ion binding"/>
    <property type="evidence" value="ECO:0007669"/>
    <property type="project" value="InterPro"/>
</dbReference>
<dbReference type="PANTHER" id="PTHR23135:SF18">
    <property type="entry name" value="CYANOPHYCIN SYNTHETASE"/>
    <property type="match status" value="1"/>
</dbReference>
<dbReference type="PROSITE" id="PS01011">
    <property type="entry name" value="FOLYLPOLYGLU_SYNT_1"/>
    <property type="match status" value="1"/>
</dbReference>
<dbReference type="InterPro" id="IPR036565">
    <property type="entry name" value="Mur-like_cat_sf"/>
</dbReference>
<dbReference type="Gene3D" id="3.30.470.20">
    <property type="entry name" value="ATP-grasp fold, B domain"/>
    <property type="match status" value="2"/>
</dbReference>
<dbReference type="EMBL" id="AP023366">
    <property type="protein sequence ID" value="BCJ87419.1"/>
    <property type="molecule type" value="Genomic_DNA"/>
</dbReference>
<dbReference type="GO" id="GO:0071160">
    <property type="term" value="F:cyanophycin synthetase activity (L-aspartate-adding)"/>
    <property type="evidence" value="ECO:0007669"/>
    <property type="project" value="UniProtKB-EC"/>
</dbReference>
<keyword evidence="8" id="KW-0436">Ligase</keyword>
<keyword evidence="9 14" id="KW-0547">Nucleotide-binding</keyword>
<dbReference type="AlphaFoldDB" id="A0A7I8DEN6"/>
<keyword evidence="17" id="KW-1185">Reference proteome</keyword>
<evidence type="ECO:0000313" key="16">
    <source>
        <dbReference type="EMBL" id="BCJ87419.1"/>
    </source>
</evidence>
<dbReference type="InterPro" id="IPR011810">
    <property type="entry name" value="Cya_phycin_syn"/>
</dbReference>
<evidence type="ECO:0000256" key="7">
    <source>
        <dbReference type="ARBA" id="ARBA00022036"/>
    </source>
</evidence>
<evidence type="ECO:0000259" key="15">
    <source>
        <dbReference type="PROSITE" id="PS50975"/>
    </source>
</evidence>
<accession>A0A7I8DEN6</accession>
<dbReference type="InterPro" id="IPR011761">
    <property type="entry name" value="ATP-grasp"/>
</dbReference>
<evidence type="ECO:0000256" key="3">
    <source>
        <dbReference type="ARBA" id="ARBA00009060"/>
    </source>
</evidence>
<evidence type="ECO:0000256" key="9">
    <source>
        <dbReference type="ARBA" id="ARBA00022741"/>
    </source>
</evidence>
<evidence type="ECO:0000256" key="1">
    <source>
        <dbReference type="ARBA" id="ARBA00003184"/>
    </source>
</evidence>
<dbReference type="GO" id="GO:0004326">
    <property type="term" value="F:tetrahydrofolylpolyglutamate synthase activity"/>
    <property type="evidence" value="ECO:0007669"/>
    <property type="project" value="InterPro"/>
</dbReference>
<dbReference type="RefSeq" id="WP_200757389.1">
    <property type="nucleotide sequence ID" value="NZ_AP023366.1"/>
</dbReference>
<dbReference type="SUPFAM" id="SSF53623">
    <property type="entry name" value="MurD-like peptide ligases, catalytic domain"/>
    <property type="match status" value="1"/>
</dbReference>